<proteinExistence type="predicted"/>
<name>A0ABT7KEE8_9HYPH</name>
<dbReference type="RefSeq" id="WP_285880186.1">
    <property type="nucleotide sequence ID" value="NZ_JARFYN010000017.1"/>
</dbReference>
<dbReference type="EMBL" id="JARFYN010000017">
    <property type="protein sequence ID" value="MDL2406995.1"/>
    <property type="molecule type" value="Genomic_DNA"/>
</dbReference>
<accession>A0ABT7KEE8</accession>
<reference evidence="1" key="1">
    <citation type="submission" date="2023-06" db="EMBL/GenBank/DDBJ databases">
        <title>Phylogenetic Diversity of Rhizobium strains.</title>
        <authorList>
            <person name="Moura F.T."/>
            <person name="Helene L.C.F."/>
            <person name="Hungria M."/>
        </authorList>
    </citation>
    <scope>NUCLEOTIDE SEQUENCE</scope>
    <source>
        <strain evidence="1">CCGE524</strain>
    </source>
</reference>
<evidence type="ECO:0000313" key="1">
    <source>
        <dbReference type="EMBL" id="MDL2406995.1"/>
    </source>
</evidence>
<gene>
    <name evidence="1" type="ORF">PY650_15250</name>
</gene>
<organism evidence="1 2">
    <name type="scientific">Rhizobium calliandrae</name>
    <dbReference type="NCBI Taxonomy" id="1312182"/>
    <lineage>
        <taxon>Bacteria</taxon>
        <taxon>Pseudomonadati</taxon>
        <taxon>Pseudomonadota</taxon>
        <taxon>Alphaproteobacteria</taxon>
        <taxon>Hyphomicrobiales</taxon>
        <taxon>Rhizobiaceae</taxon>
        <taxon>Rhizobium/Agrobacterium group</taxon>
        <taxon>Rhizobium</taxon>
    </lineage>
</organism>
<sequence>MPEIHTQGSADRVGLLDIIDTLRAGQDYCEAIRLASCGIEDRELGAAFYVLAETAKDGVVGGLEG</sequence>
<keyword evidence="2" id="KW-1185">Reference proteome</keyword>
<comment type="caution">
    <text evidence="1">The sequence shown here is derived from an EMBL/GenBank/DDBJ whole genome shotgun (WGS) entry which is preliminary data.</text>
</comment>
<evidence type="ECO:0000313" key="2">
    <source>
        <dbReference type="Proteomes" id="UP001172630"/>
    </source>
</evidence>
<dbReference type="Proteomes" id="UP001172630">
    <property type="component" value="Unassembled WGS sequence"/>
</dbReference>
<protein>
    <submittedName>
        <fullName evidence="1">Uncharacterized protein</fullName>
    </submittedName>
</protein>